<comment type="caution">
    <text evidence="2">The sequence shown here is derived from an EMBL/GenBank/DDBJ whole genome shotgun (WGS) entry which is preliminary data.</text>
</comment>
<evidence type="ECO:0000313" key="3">
    <source>
        <dbReference type="Proteomes" id="UP000294927"/>
    </source>
</evidence>
<dbReference type="InterPro" id="IPR007278">
    <property type="entry name" value="DUF397"/>
</dbReference>
<proteinExistence type="predicted"/>
<accession>A0A4R7V9C7</accession>
<dbReference type="EMBL" id="SOCP01000012">
    <property type="protein sequence ID" value="TDV45519.1"/>
    <property type="molecule type" value="Genomic_DNA"/>
</dbReference>
<dbReference type="OrthoDB" id="4570646at2"/>
<dbReference type="AlphaFoldDB" id="A0A4R7V9C7"/>
<dbReference type="Pfam" id="PF04149">
    <property type="entry name" value="DUF397"/>
    <property type="match status" value="1"/>
</dbReference>
<dbReference type="RefSeq" id="WP_133906231.1">
    <property type="nucleotide sequence ID" value="NZ_SOCP01000012.1"/>
</dbReference>
<sequence length="64" mass="7022">MQTPIPITNNAQWRKSTWSDQGENCVEVWRDSQVAAVRDSKNTAGPMLNLPVSALVNLLGIVAE</sequence>
<name>A0A4R7V9C7_9PSEU</name>
<evidence type="ECO:0000313" key="2">
    <source>
        <dbReference type="EMBL" id="TDV45519.1"/>
    </source>
</evidence>
<organism evidence="2 3">
    <name type="scientific">Actinophytocola oryzae</name>
    <dbReference type="NCBI Taxonomy" id="502181"/>
    <lineage>
        <taxon>Bacteria</taxon>
        <taxon>Bacillati</taxon>
        <taxon>Actinomycetota</taxon>
        <taxon>Actinomycetes</taxon>
        <taxon>Pseudonocardiales</taxon>
        <taxon>Pseudonocardiaceae</taxon>
    </lineage>
</organism>
<reference evidence="2 3" key="1">
    <citation type="submission" date="2019-03" db="EMBL/GenBank/DDBJ databases">
        <title>Genomic Encyclopedia of Archaeal and Bacterial Type Strains, Phase II (KMG-II): from individual species to whole genera.</title>
        <authorList>
            <person name="Goeker M."/>
        </authorList>
    </citation>
    <scope>NUCLEOTIDE SEQUENCE [LARGE SCALE GENOMIC DNA]</scope>
    <source>
        <strain evidence="2 3">DSM 45499</strain>
    </source>
</reference>
<keyword evidence="3" id="KW-1185">Reference proteome</keyword>
<gene>
    <name evidence="2" type="ORF">CLV71_112188</name>
</gene>
<evidence type="ECO:0000259" key="1">
    <source>
        <dbReference type="Pfam" id="PF04149"/>
    </source>
</evidence>
<feature type="domain" description="DUF397" evidence="1">
    <location>
        <begin position="11"/>
        <end position="59"/>
    </location>
</feature>
<protein>
    <submittedName>
        <fullName evidence="2">Uncharacterized protein DUF397</fullName>
    </submittedName>
</protein>
<dbReference type="Proteomes" id="UP000294927">
    <property type="component" value="Unassembled WGS sequence"/>
</dbReference>